<comment type="caution">
    <text evidence="3">The sequence shown here is derived from an EMBL/GenBank/DDBJ whole genome shotgun (WGS) entry which is preliminary data.</text>
</comment>
<protein>
    <recommendedName>
        <fullName evidence="2">Glycosyl transferase family 1 domain-containing protein</fullName>
    </recommendedName>
</protein>
<dbReference type="RefSeq" id="WP_086323560.1">
    <property type="nucleotide sequence ID" value="NZ_NGKW01000004.1"/>
</dbReference>
<keyword evidence="1" id="KW-0808">Transferase</keyword>
<dbReference type="Pfam" id="PF00534">
    <property type="entry name" value="Glycos_transf_1"/>
    <property type="match status" value="1"/>
</dbReference>
<organism evidence="3 4">
    <name type="scientific">Enterococcus faecium</name>
    <name type="common">Streptococcus faecium</name>
    <dbReference type="NCBI Taxonomy" id="1352"/>
    <lineage>
        <taxon>Bacteria</taxon>
        <taxon>Bacillati</taxon>
        <taxon>Bacillota</taxon>
        <taxon>Bacilli</taxon>
        <taxon>Lactobacillales</taxon>
        <taxon>Enterococcaceae</taxon>
        <taxon>Enterococcus</taxon>
    </lineage>
</organism>
<dbReference type="PANTHER" id="PTHR46401">
    <property type="entry name" value="GLYCOSYLTRANSFERASE WBBK-RELATED"/>
    <property type="match status" value="1"/>
</dbReference>
<dbReference type="InterPro" id="IPR001296">
    <property type="entry name" value="Glyco_trans_1"/>
</dbReference>
<accession>A0A242BCK4</accession>
<dbReference type="AlphaFoldDB" id="A0A242BCK4"/>
<dbReference type="Gene3D" id="3.40.50.2000">
    <property type="entry name" value="Glycogen Phosphorylase B"/>
    <property type="match status" value="2"/>
</dbReference>
<proteinExistence type="predicted"/>
<evidence type="ECO:0000259" key="2">
    <source>
        <dbReference type="Pfam" id="PF00534"/>
    </source>
</evidence>
<dbReference type="EMBL" id="NGKW01000004">
    <property type="protein sequence ID" value="OTN93235.1"/>
    <property type="molecule type" value="Genomic_DNA"/>
</dbReference>
<name>A0A242BCK4_ENTFC</name>
<dbReference type="GO" id="GO:0016757">
    <property type="term" value="F:glycosyltransferase activity"/>
    <property type="evidence" value="ECO:0007669"/>
    <property type="project" value="InterPro"/>
</dbReference>
<evidence type="ECO:0000256" key="1">
    <source>
        <dbReference type="ARBA" id="ARBA00022679"/>
    </source>
</evidence>
<dbReference type="GO" id="GO:0009103">
    <property type="term" value="P:lipopolysaccharide biosynthetic process"/>
    <property type="evidence" value="ECO:0007669"/>
    <property type="project" value="TreeGrafter"/>
</dbReference>
<feature type="domain" description="Glycosyl transferase family 1" evidence="2">
    <location>
        <begin position="108"/>
        <end position="262"/>
    </location>
</feature>
<dbReference type="Proteomes" id="UP000194885">
    <property type="component" value="Unassembled WGS sequence"/>
</dbReference>
<dbReference type="PANTHER" id="PTHR46401:SF2">
    <property type="entry name" value="GLYCOSYLTRANSFERASE WBBK-RELATED"/>
    <property type="match status" value="1"/>
</dbReference>
<sequence>MDYNISVSYTHLDVYKRQLHDSWAYLGHSAYEHNGKECSSDYPKTFVMNLKKNKLRKNKILSNFKDLEIVTPSFWLANEAKNTFLNQYNITVIPNGIDLDKFKPSKTNKNFFNDNDKIKILGVANNWEKRKGLQFIKELSNKYFDKYEISIVGNCKENMLLNSKIKKITETSSVEELATIYTQADIFINPTLQDNFPTTNLEALACGTPVITFDTGGSPESIDPYSGIICKEKSVQGLNDAIEMVMNNKNITNLSCIKRASKFSKKICLEAYIRLYGGSDEG</sequence>
<dbReference type="SUPFAM" id="SSF53756">
    <property type="entry name" value="UDP-Glycosyltransferase/glycogen phosphorylase"/>
    <property type="match status" value="1"/>
</dbReference>
<evidence type="ECO:0000313" key="4">
    <source>
        <dbReference type="Proteomes" id="UP000194885"/>
    </source>
</evidence>
<evidence type="ECO:0000313" key="3">
    <source>
        <dbReference type="EMBL" id="OTN93235.1"/>
    </source>
</evidence>
<reference evidence="3 4" key="1">
    <citation type="submission" date="2017-05" db="EMBL/GenBank/DDBJ databases">
        <title>The Genome Sequence of Enterococcus faecium 7H8_DIV0219.</title>
        <authorList>
            <consortium name="The Broad Institute Genomics Platform"/>
            <consortium name="The Broad Institute Genomic Center for Infectious Diseases"/>
            <person name="Earl A."/>
            <person name="Manson A."/>
            <person name="Schwartman J."/>
            <person name="Gilmore M."/>
            <person name="Abouelleil A."/>
            <person name="Cao P."/>
            <person name="Chapman S."/>
            <person name="Cusick C."/>
            <person name="Shea T."/>
            <person name="Young S."/>
            <person name="Neafsey D."/>
            <person name="Nusbaum C."/>
            <person name="Birren B."/>
        </authorList>
    </citation>
    <scope>NUCLEOTIDE SEQUENCE [LARGE SCALE GENOMIC DNA]</scope>
    <source>
        <strain evidence="3 4">7H8_DIV0219</strain>
    </source>
</reference>
<gene>
    <name evidence="3" type="ORF">A5810_002097</name>
</gene>